<gene>
    <name evidence="3" type="ORF">KJB30_07500</name>
</gene>
<dbReference type="RefSeq" id="WP_214297554.1">
    <property type="nucleotide sequence ID" value="NZ_JAHDYS010000005.1"/>
</dbReference>
<keyword evidence="1" id="KW-0812">Transmembrane</keyword>
<dbReference type="Pfam" id="PF19199">
    <property type="entry name" value="Phage_coatGP8"/>
    <property type="match status" value="1"/>
</dbReference>
<sequence length="70" mass="7006">MKKRILSGLAVVGSVVTAAVPSFAAATLDFTGVGTAVTAELSPAIAAAMPIAGTILAAGIAWKLYKKFTK</sequence>
<feature type="signal peptide" evidence="2">
    <location>
        <begin position="1"/>
        <end position="24"/>
    </location>
</feature>
<keyword evidence="4" id="KW-1185">Reference proteome</keyword>
<keyword evidence="2" id="KW-0732">Signal</keyword>
<dbReference type="InterPro" id="IPR023390">
    <property type="entry name" value="Phage_M13_G8P_capsid_dom_sf"/>
</dbReference>
<evidence type="ECO:0000256" key="1">
    <source>
        <dbReference type="SAM" id="Phobius"/>
    </source>
</evidence>
<keyword evidence="1" id="KW-1133">Transmembrane helix</keyword>
<evidence type="ECO:0000256" key="2">
    <source>
        <dbReference type="SAM" id="SignalP"/>
    </source>
</evidence>
<dbReference type="Proteomes" id="UP000784128">
    <property type="component" value="Unassembled WGS sequence"/>
</dbReference>
<dbReference type="InterPro" id="IPR008020">
    <property type="entry name" value="G8P"/>
</dbReference>
<comment type="caution">
    <text evidence="3">The sequence shown here is derived from an EMBL/GenBank/DDBJ whole genome shotgun (WGS) entry which is preliminary data.</text>
</comment>
<evidence type="ECO:0000313" key="4">
    <source>
        <dbReference type="Proteomes" id="UP000784128"/>
    </source>
</evidence>
<feature type="transmembrane region" description="Helical" evidence="1">
    <location>
        <begin position="44"/>
        <end position="65"/>
    </location>
</feature>
<dbReference type="Gene3D" id="1.20.5.80">
    <property type="match status" value="1"/>
</dbReference>
<proteinExistence type="predicted"/>
<name>A0ABS5U7J1_9BACT</name>
<dbReference type="EMBL" id="JAHDYS010000005">
    <property type="protein sequence ID" value="MBT1071623.1"/>
    <property type="molecule type" value="Genomic_DNA"/>
</dbReference>
<feature type="chain" id="PRO_5045167734" evidence="2">
    <location>
        <begin position="25"/>
        <end position="70"/>
    </location>
</feature>
<organism evidence="3 4">
    <name type="scientific">Pelotalea chapellei</name>
    <dbReference type="NCBI Taxonomy" id="44671"/>
    <lineage>
        <taxon>Bacteria</taxon>
        <taxon>Pseudomonadati</taxon>
        <taxon>Thermodesulfobacteriota</taxon>
        <taxon>Desulfuromonadia</taxon>
        <taxon>Geobacterales</taxon>
        <taxon>Geobacteraceae</taxon>
        <taxon>Pelotalea</taxon>
    </lineage>
</organism>
<evidence type="ECO:0000313" key="3">
    <source>
        <dbReference type="EMBL" id="MBT1071623.1"/>
    </source>
</evidence>
<accession>A0ABS5U7J1</accession>
<protein>
    <submittedName>
        <fullName evidence="3">Uncharacterized protein</fullName>
    </submittedName>
</protein>
<keyword evidence="1" id="KW-0472">Membrane</keyword>
<reference evidence="3 4" key="1">
    <citation type="submission" date="2021-05" db="EMBL/GenBank/DDBJ databases">
        <title>The draft genome of Geobacter chapellei DSM 13688.</title>
        <authorList>
            <person name="Xu Z."/>
            <person name="Masuda Y."/>
            <person name="Itoh H."/>
            <person name="Senoo K."/>
        </authorList>
    </citation>
    <scope>NUCLEOTIDE SEQUENCE [LARGE SCALE GENOMIC DNA]</scope>
    <source>
        <strain evidence="3 4">DSM 13688</strain>
    </source>
</reference>